<dbReference type="Proteomes" id="UP001055811">
    <property type="component" value="Linkage Group LG01"/>
</dbReference>
<evidence type="ECO:0000313" key="1">
    <source>
        <dbReference type="EMBL" id="KAI3791071.1"/>
    </source>
</evidence>
<accession>A0ACB9H6Z0</accession>
<reference evidence="1 2" key="2">
    <citation type="journal article" date="2022" name="Mol. Ecol. Resour.">
        <title>The genomes of chicory, endive, great burdock and yacon provide insights into Asteraceae paleo-polyploidization history and plant inulin production.</title>
        <authorList>
            <person name="Fan W."/>
            <person name="Wang S."/>
            <person name="Wang H."/>
            <person name="Wang A."/>
            <person name="Jiang F."/>
            <person name="Liu H."/>
            <person name="Zhao H."/>
            <person name="Xu D."/>
            <person name="Zhang Y."/>
        </authorList>
    </citation>
    <scope>NUCLEOTIDE SEQUENCE [LARGE SCALE GENOMIC DNA]</scope>
    <source>
        <strain evidence="2">cv. Punajuju</strain>
        <tissue evidence="1">Leaves</tissue>
    </source>
</reference>
<keyword evidence="2" id="KW-1185">Reference proteome</keyword>
<name>A0ACB9H6Z0_CICIN</name>
<proteinExistence type="predicted"/>
<protein>
    <submittedName>
        <fullName evidence="1">Uncharacterized protein</fullName>
    </submittedName>
</protein>
<evidence type="ECO:0000313" key="2">
    <source>
        <dbReference type="Proteomes" id="UP001055811"/>
    </source>
</evidence>
<organism evidence="1 2">
    <name type="scientific">Cichorium intybus</name>
    <name type="common">Chicory</name>
    <dbReference type="NCBI Taxonomy" id="13427"/>
    <lineage>
        <taxon>Eukaryota</taxon>
        <taxon>Viridiplantae</taxon>
        <taxon>Streptophyta</taxon>
        <taxon>Embryophyta</taxon>
        <taxon>Tracheophyta</taxon>
        <taxon>Spermatophyta</taxon>
        <taxon>Magnoliopsida</taxon>
        <taxon>eudicotyledons</taxon>
        <taxon>Gunneridae</taxon>
        <taxon>Pentapetalae</taxon>
        <taxon>asterids</taxon>
        <taxon>campanulids</taxon>
        <taxon>Asterales</taxon>
        <taxon>Asteraceae</taxon>
        <taxon>Cichorioideae</taxon>
        <taxon>Cichorieae</taxon>
        <taxon>Cichoriinae</taxon>
        <taxon>Cichorium</taxon>
    </lineage>
</organism>
<reference evidence="2" key="1">
    <citation type="journal article" date="2022" name="Mol. Ecol. Resour.">
        <title>The genomes of chicory, endive, great burdock and yacon provide insights into Asteraceae palaeo-polyploidization history and plant inulin production.</title>
        <authorList>
            <person name="Fan W."/>
            <person name="Wang S."/>
            <person name="Wang H."/>
            <person name="Wang A."/>
            <person name="Jiang F."/>
            <person name="Liu H."/>
            <person name="Zhao H."/>
            <person name="Xu D."/>
            <person name="Zhang Y."/>
        </authorList>
    </citation>
    <scope>NUCLEOTIDE SEQUENCE [LARGE SCALE GENOMIC DNA]</scope>
    <source>
        <strain evidence="2">cv. Punajuju</strain>
    </source>
</reference>
<comment type="caution">
    <text evidence="1">The sequence shown here is derived from an EMBL/GenBank/DDBJ whole genome shotgun (WGS) entry which is preliminary data.</text>
</comment>
<gene>
    <name evidence="1" type="ORF">L2E82_04650</name>
</gene>
<dbReference type="EMBL" id="CM042009">
    <property type="protein sequence ID" value="KAI3791071.1"/>
    <property type="molecule type" value="Genomic_DNA"/>
</dbReference>
<sequence>MPGSLNISPNIWLKNCLIGEIKYLELLAKCLSIFYSTGIGECSVKYIGGLNVILKFENARVTSAFLSEHKESWSHWFSWLKLWEDEVRETFRAVWIKIYGVPVNFWRNEVFQIIAENFRRVLIPVECNIDVNNMSFGKICILTSKKEIFNYNNVKTHWRNNVFTVSIKEDGDWYPPLSSSDQGEDDGSEDDEEVIGINEDSDDDSFVEDLDYERINDDVRENDFPMCNNDEQNLVCNSTETNKNGDCNEFKESSKASDKEKLTGEEAENENVCDDADTHVGNDFNNKEKLSNSENEINSHGSNTSCYPSKAISLSNNSGPSSPSRLPDLNNPLPSSKPTVKHSISAKPHSRRSMSVKFKDIIRASNHGKKKSRKVNATQYDSTGSSSSDDINHSLQPSSSSSDEIGKTIQIGSALGYQVQGADDIIREVINGESGMD</sequence>